<evidence type="ECO:0000313" key="1">
    <source>
        <dbReference type="EMBL" id="AFZ35461.1"/>
    </source>
</evidence>
<sequence length="278" mass="31936">MASRYSIVQYVPNPIADERINIGIVAFNERLVRTRFLKSWKRVRHFAIEDKDIDFLQEFKTHLQKSTSLGLLFSENIEDRESNYERLNKIAQSWGNSIQFTEPRGSLDDPDTLLENIFDILLIEPITSETPFRDRQAAAKIATRKVKKVLEKFGEEAKNLLKKDYKLAGHYAKHKFDVAVANGRPFFAAQAISFEIQTTEQLINSTSWMIADVKEIQPATPLAVIVLPPKEESPHYKQLQATYQETMSTYASLGAEIVQENEIEAWTSERLDKELISL</sequence>
<dbReference type="OrthoDB" id="456006at2"/>
<dbReference type="Pfam" id="PF11236">
    <property type="entry name" value="DUF3037"/>
    <property type="match status" value="1"/>
</dbReference>
<organism evidence="1 2">
    <name type="scientific">Stanieria cyanosphaera (strain ATCC 29371 / PCC 7437)</name>
    <dbReference type="NCBI Taxonomy" id="111780"/>
    <lineage>
        <taxon>Bacteria</taxon>
        <taxon>Bacillati</taxon>
        <taxon>Cyanobacteriota</taxon>
        <taxon>Cyanophyceae</taxon>
        <taxon>Pleurocapsales</taxon>
        <taxon>Dermocarpellaceae</taxon>
        <taxon>Stanieria</taxon>
    </lineage>
</organism>
<reference evidence="2" key="1">
    <citation type="journal article" date="2013" name="Proc. Natl. Acad. Sci. U.S.A.">
        <title>Improving the coverage of the cyanobacterial phylum using diversity-driven genome sequencing.</title>
        <authorList>
            <person name="Shih P.M."/>
            <person name="Wu D."/>
            <person name="Latifi A."/>
            <person name="Axen S.D."/>
            <person name="Fewer D.P."/>
            <person name="Talla E."/>
            <person name="Calteau A."/>
            <person name="Cai F."/>
            <person name="Tandeau de Marsac N."/>
            <person name="Rippka R."/>
            <person name="Herdman M."/>
            <person name="Sivonen K."/>
            <person name="Coursin T."/>
            <person name="Laurent T."/>
            <person name="Goodwin L."/>
            <person name="Nolan M."/>
            <person name="Davenport K.W."/>
            <person name="Han C.S."/>
            <person name="Rubin E.M."/>
            <person name="Eisen J.A."/>
            <person name="Woyke T."/>
            <person name="Gugger M."/>
            <person name="Kerfeld C.A."/>
        </authorList>
    </citation>
    <scope>NUCLEOTIDE SEQUENCE [LARGE SCALE GENOMIC DNA]</scope>
    <source>
        <strain evidence="2">ATCC 29371 / PCC 7437</strain>
    </source>
</reference>
<gene>
    <name evidence="1" type="ordered locus">Sta7437_1905</name>
</gene>
<proteinExistence type="predicted"/>
<dbReference type="EMBL" id="CP003653">
    <property type="protein sequence ID" value="AFZ35461.1"/>
    <property type="molecule type" value="Genomic_DNA"/>
</dbReference>
<evidence type="ECO:0000313" key="2">
    <source>
        <dbReference type="Proteomes" id="UP000010473"/>
    </source>
</evidence>
<keyword evidence="2" id="KW-1185">Reference proteome</keyword>
<protein>
    <recommendedName>
        <fullName evidence="3">DUF3037 domain-containing protein</fullName>
    </recommendedName>
</protein>
<dbReference type="HOGENOM" id="CLU_1018248_0_0_3"/>
<name>K9XTQ9_STAC7</name>
<evidence type="ECO:0008006" key="3">
    <source>
        <dbReference type="Google" id="ProtNLM"/>
    </source>
</evidence>
<dbReference type="KEGG" id="scs:Sta7437_1905"/>
<dbReference type="AlphaFoldDB" id="K9XTQ9"/>
<dbReference type="RefSeq" id="WP_015193132.1">
    <property type="nucleotide sequence ID" value="NC_019748.1"/>
</dbReference>
<dbReference type="eggNOG" id="ENOG502Z9UB">
    <property type="taxonomic scope" value="Bacteria"/>
</dbReference>
<accession>K9XTQ9</accession>
<dbReference type="InterPro" id="IPR021398">
    <property type="entry name" value="DUF3037"/>
</dbReference>
<dbReference type="Proteomes" id="UP000010473">
    <property type="component" value="Chromosome"/>
</dbReference>